<evidence type="ECO:0000256" key="3">
    <source>
        <dbReference type="PIRNR" id="PIRNR036492"/>
    </source>
</evidence>
<proteinExistence type="inferred from homology"/>
<evidence type="ECO:0000256" key="5">
    <source>
        <dbReference type="RuleBase" id="RU003345"/>
    </source>
</evidence>
<dbReference type="CDD" id="cd07136">
    <property type="entry name" value="ALDH_YwdH-P39616"/>
    <property type="match status" value="1"/>
</dbReference>
<dbReference type="Gene3D" id="3.40.605.10">
    <property type="entry name" value="Aldehyde Dehydrogenase, Chain A, domain 1"/>
    <property type="match status" value="1"/>
</dbReference>
<evidence type="ECO:0000313" key="9">
    <source>
        <dbReference type="Proteomes" id="UP000824633"/>
    </source>
</evidence>
<dbReference type="InterPro" id="IPR016160">
    <property type="entry name" value="Ald_DH_CS_CYS"/>
</dbReference>
<evidence type="ECO:0000256" key="6">
    <source>
        <dbReference type="SAM" id="Coils"/>
    </source>
</evidence>
<reference evidence="9" key="1">
    <citation type="submission" date="2021-07" db="EMBL/GenBank/DDBJ databases">
        <title>Complete genome sequencing of a Clostridium isolate.</title>
        <authorList>
            <person name="Ueki A."/>
            <person name="Tonouchi A."/>
        </authorList>
    </citation>
    <scope>NUCLEOTIDE SEQUENCE [LARGE SCALE GENOMIC DNA]</scope>
    <source>
        <strain evidence="9">C5S11</strain>
    </source>
</reference>
<feature type="active site" evidence="4">
    <location>
        <position position="211"/>
    </location>
</feature>
<dbReference type="PROSITE" id="PS00070">
    <property type="entry name" value="ALDEHYDE_DEHYDR_CYS"/>
    <property type="match status" value="1"/>
</dbReference>
<comment type="similarity">
    <text evidence="1 3 5">Belongs to the aldehyde dehydrogenase family.</text>
</comment>
<dbReference type="Pfam" id="PF00171">
    <property type="entry name" value="Aldedh"/>
    <property type="match status" value="1"/>
</dbReference>
<keyword evidence="9" id="KW-1185">Reference proteome</keyword>
<dbReference type="EMBL" id="AP024849">
    <property type="protein sequence ID" value="BCZ48193.1"/>
    <property type="molecule type" value="Genomic_DNA"/>
</dbReference>
<dbReference type="SUPFAM" id="SSF53720">
    <property type="entry name" value="ALDH-like"/>
    <property type="match status" value="1"/>
</dbReference>
<keyword evidence="6" id="KW-0175">Coiled coil</keyword>
<dbReference type="InterPro" id="IPR012394">
    <property type="entry name" value="Aldehyde_DH_NAD(P)"/>
</dbReference>
<evidence type="ECO:0000259" key="7">
    <source>
        <dbReference type="Pfam" id="PF00171"/>
    </source>
</evidence>
<dbReference type="Proteomes" id="UP000824633">
    <property type="component" value="Chromosome"/>
</dbReference>
<sequence>MEINELVSKQKEYFQKGEQSNINFRKQNLMKLKRIIKDNEQEIMNALKKDLNKSEFESYLTEIGVLYEEINMHLKNIEKWSKRKRVKSSVMFFPSKNYIVKEPYGTVLIIGPFNYPFQLVISPLIGAIAAGNTAIIKPSEHTVNTSRIIEKIINENFNEEYVTVVGANEGKECVEELLEQEFDYIFFTGSIKVGKIIMEKSSKRLIPVTLELGGKSPCIIDKDANLEKAAKRIVWGKLLNAGQTCVAPDYLFIQNEVKEEFLKLIVKEFKLQYGENIKASKDYPRIISSREIKRLSGYLKDGNIYYGGSYDEETLYFEPTILTDVKEETSVLKKEIFGPIFPVMTFNNLNEVIKYVNKRDKPLALYYFSEEKKNIEKVIRETSSGGVTINDTVLHVGTSNLPFGGVGTSGMGSYHGKKSFDTFTHEKSVVERGTYIEFSFRFAPFKDKINLLRKVIHS</sequence>
<dbReference type="InterPro" id="IPR015590">
    <property type="entry name" value="Aldehyde_DH_dom"/>
</dbReference>
<dbReference type="InterPro" id="IPR029510">
    <property type="entry name" value="Ald_DH_CS_GLU"/>
</dbReference>
<feature type="coiled-coil region" evidence="6">
    <location>
        <begin position="29"/>
        <end position="57"/>
    </location>
</feature>
<dbReference type="PIRSF" id="PIRSF036492">
    <property type="entry name" value="ALDH"/>
    <property type="match status" value="1"/>
</dbReference>
<feature type="domain" description="Aldehyde dehydrogenase" evidence="7">
    <location>
        <begin position="2"/>
        <end position="429"/>
    </location>
</feature>
<dbReference type="InterPro" id="IPR016161">
    <property type="entry name" value="Ald_DH/histidinol_DH"/>
</dbReference>
<dbReference type="Gene3D" id="3.40.309.10">
    <property type="entry name" value="Aldehyde Dehydrogenase, Chain A, domain 2"/>
    <property type="match status" value="1"/>
</dbReference>
<dbReference type="PANTHER" id="PTHR43570:SF16">
    <property type="entry name" value="ALDEHYDE DEHYDROGENASE TYPE III, ISOFORM Q"/>
    <property type="match status" value="1"/>
</dbReference>
<dbReference type="InterPro" id="IPR016163">
    <property type="entry name" value="Ald_DH_C"/>
</dbReference>
<dbReference type="InterPro" id="IPR016162">
    <property type="entry name" value="Ald_DH_N"/>
</dbReference>
<keyword evidence="2 3" id="KW-0560">Oxidoreductase</keyword>
<gene>
    <name evidence="8" type="primary">aldH</name>
    <name evidence="8" type="ORF">psyc5s11_42600</name>
</gene>
<evidence type="ECO:0000256" key="1">
    <source>
        <dbReference type="ARBA" id="ARBA00009986"/>
    </source>
</evidence>
<protein>
    <recommendedName>
        <fullName evidence="3">Aldehyde dehydrogenase</fullName>
    </recommendedName>
</protein>
<evidence type="ECO:0000313" key="8">
    <source>
        <dbReference type="EMBL" id="BCZ48193.1"/>
    </source>
</evidence>
<dbReference type="PANTHER" id="PTHR43570">
    <property type="entry name" value="ALDEHYDE DEHYDROGENASE"/>
    <property type="match status" value="1"/>
</dbReference>
<dbReference type="RefSeq" id="WP_224034468.1">
    <property type="nucleotide sequence ID" value="NZ_AP024849.1"/>
</dbReference>
<accession>A0ABM7T872</accession>
<name>A0ABM7T872_9CLOT</name>
<evidence type="ECO:0000256" key="2">
    <source>
        <dbReference type="ARBA" id="ARBA00023002"/>
    </source>
</evidence>
<dbReference type="PROSITE" id="PS00687">
    <property type="entry name" value="ALDEHYDE_DEHYDR_GLU"/>
    <property type="match status" value="1"/>
</dbReference>
<organism evidence="8 9">
    <name type="scientific">Clostridium gelidum</name>
    <dbReference type="NCBI Taxonomy" id="704125"/>
    <lineage>
        <taxon>Bacteria</taxon>
        <taxon>Bacillati</taxon>
        <taxon>Bacillota</taxon>
        <taxon>Clostridia</taxon>
        <taxon>Eubacteriales</taxon>
        <taxon>Clostridiaceae</taxon>
        <taxon>Clostridium</taxon>
    </lineage>
</organism>
<evidence type="ECO:0000256" key="4">
    <source>
        <dbReference type="PROSITE-ProRule" id="PRU10007"/>
    </source>
</evidence>